<protein>
    <submittedName>
        <fullName evidence="1">Uncharacterized protein</fullName>
    </submittedName>
</protein>
<dbReference type="Proteomes" id="UP000008177">
    <property type="component" value="Unplaced contigs"/>
</dbReference>
<dbReference type="AlphaFoldDB" id="G2XUW4"/>
<organism evidence="1 2">
    <name type="scientific">Botryotinia fuckeliana (strain T4)</name>
    <name type="common">Noble rot fungus</name>
    <name type="synonym">Botrytis cinerea</name>
    <dbReference type="NCBI Taxonomy" id="999810"/>
    <lineage>
        <taxon>Eukaryota</taxon>
        <taxon>Fungi</taxon>
        <taxon>Dikarya</taxon>
        <taxon>Ascomycota</taxon>
        <taxon>Pezizomycotina</taxon>
        <taxon>Leotiomycetes</taxon>
        <taxon>Helotiales</taxon>
        <taxon>Sclerotiniaceae</taxon>
        <taxon>Botrytis</taxon>
    </lineage>
</organism>
<evidence type="ECO:0000313" key="1">
    <source>
        <dbReference type="EMBL" id="CCD44284.1"/>
    </source>
</evidence>
<gene>
    <name evidence="1" type="ORF">BofuT4_P058640.1</name>
</gene>
<dbReference type="HOGENOM" id="CLU_2849405_0_0_1"/>
<sequence>MLSDHVYNNKRGLQHKQHNTIPGNSNLMCASPHPFILSYWAKRLRGWPLSSSFSSSCGHGPAADD</sequence>
<proteinExistence type="predicted"/>
<dbReference type="InParanoid" id="G2XUW4"/>
<evidence type="ECO:0000313" key="2">
    <source>
        <dbReference type="Proteomes" id="UP000008177"/>
    </source>
</evidence>
<accession>G2XUW4</accession>
<reference evidence="2" key="1">
    <citation type="journal article" date="2011" name="PLoS Genet.">
        <title>Genomic analysis of the necrotrophic fungal pathogens Sclerotinia sclerotiorum and Botrytis cinerea.</title>
        <authorList>
            <person name="Amselem J."/>
            <person name="Cuomo C.A."/>
            <person name="van Kan J.A."/>
            <person name="Viaud M."/>
            <person name="Benito E.P."/>
            <person name="Couloux A."/>
            <person name="Coutinho P.M."/>
            <person name="de Vries R.P."/>
            <person name="Dyer P.S."/>
            <person name="Fillinger S."/>
            <person name="Fournier E."/>
            <person name="Gout L."/>
            <person name="Hahn M."/>
            <person name="Kohn L."/>
            <person name="Lapalu N."/>
            <person name="Plummer K.M."/>
            <person name="Pradier J.M."/>
            <person name="Quevillon E."/>
            <person name="Sharon A."/>
            <person name="Simon A."/>
            <person name="ten Have A."/>
            <person name="Tudzynski B."/>
            <person name="Tudzynski P."/>
            <person name="Wincker P."/>
            <person name="Andrew M."/>
            <person name="Anthouard V."/>
            <person name="Beever R.E."/>
            <person name="Beffa R."/>
            <person name="Benoit I."/>
            <person name="Bouzid O."/>
            <person name="Brault B."/>
            <person name="Chen Z."/>
            <person name="Choquer M."/>
            <person name="Collemare J."/>
            <person name="Cotton P."/>
            <person name="Danchin E.G."/>
            <person name="Da Silva C."/>
            <person name="Gautier A."/>
            <person name="Giraud C."/>
            <person name="Giraud T."/>
            <person name="Gonzalez C."/>
            <person name="Grossetete S."/>
            <person name="Guldener U."/>
            <person name="Henrissat B."/>
            <person name="Howlett B.J."/>
            <person name="Kodira C."/>
            <person name="Kretschmer M."/>
            <person name="Lappartient A."/>
            <person name="Leroch M."/>
            <person name="Levis C."/>
            <person name="Mauceli E."/>
            <person name="Neuveglise C."/>
            <person name="Oeser B."/>
            <person name="Pearson M."/>
            <person name="Poulain J."/>
            <person name="Poussereau N."/>
            <person name="Quesneville H."/>
            <person name="Rascle C."/>
            <person name="Schumacher J."/>
            <person name="Segurens B."/>
            <person name="Sexton A."/>
            <person name="Silva E."/>
            <person name="Sirven C."/>
            <person name="Soanes D.M."/>
            <person name="Talbot N.J."/>
            <person name="Templeton M."/>
            <person name="Yandava C."/>
            <person name="Yarden O."/>
            <person name="Zeng Q."/>
            <person name="Rollins J.A."/>
            <person name="Lebrun M.H."/>
            <person name="Dickman M."/>
        </authorList>
    </citation>
    <scope>NUCLEOTIDE SEQUENCE [LARGE SCALE GENOMIC DNA]</scope>
    <source>
        <strain evidence="2">T4</strain>
    </source>
</reference>
<name>G2XUW4_BOTF4</name>
<dbReference type="EMBL" id="FQ790270">
    <property type="protein sequence ID" value="CCD44284.1"/>
    <property type="molecule type" value="Genomic_DNA"/>
</dbReference>